<name>A0ABW4Z7H8_9BACT</name>
<keyword evidence="2" id="KW-1185">Reference proteome</keyword>
<protein>
    <recommendedName>
        <fullName evidence="3">DUF4259 domain-containing protein</fullName>
    </recommendedName>
</protein>
<organism evidence="1 2">
    <name type="scientific">Rubritalea tangerina</name>
    <dbReference type="NCBI Taxonomy" id="430798"/>
    <lineage>
        <taxon>Bacteria</taxon>
        <taxon>Pseudomonadati</taxon>
        <taxon>Verrucomicrobiota</taxon>
        <taxon>Verrucomicrobiia</taxon>
        <taxon>Verrucomicrobiales</taxon>
        <taxon>Rubritaleaceae</taxon>
        <taxon>Rubritalea</taxon>
    </lineage>
</organism>
<dbReference type="EMBL" id="JBHUJB010000012">
    <property type="protein sequence ID" value="MFD2157791.1"/>
    <property type="molecule type" value="Genomic_DNA"/>
</dbReference>
<dbReference type="Proteomes" id="UP001597389">
    <property type="component" value="Unassembled WGS sequence"/>
</dbReference>
<evidence type="ECO:0000313" key="1">
    <source>
        <dbReference type="EMBL" id="MFD2157791.1"/>
    </source>
</evidence>
<dbReference type="RefSeq" id="WP_377177363.1">
    <property type="nucleotide sequence ID" value="NZ_JBHUJB010000012.1"/>
</dbReference>
<proteinExistence type="predicted"/>
<evidence type="ECO:0000313" key="2">
    <source>
        <dbReference type="Proteomes" id="UP001597389"/>
    </source>
</evidence>
<sequence>MGAWGNGNLENDGTQDLIADQSDELFSLVIKLMKSPVAAEYDEYDHDLLFFTIEKIVALANHGLINSAPPSHKIEPLIAPFMKHWTEYHQSAGHDIPVERKAVIEHSFVELLVVAKNACSGSFGHRISLISAKMNQQ</sequence>
<evidence type="ECO:0008006" key="3">
    <source>
        <dbReference type="Google" id="ProtNLM"/>
    </source>
</evidence>
<comment type="caution">
    <text evidence="1">The sequence shown here is derived from an EMBL/GenBank/DDBJ whole genome shotgun (WGS) entry which is preliminary data.</text>
</comment>
<accession>A0ABW4Z7H8</accession>
<gene>
    <name evidence="1" type="ORF">ACFSW8_02640</name>
</gene>
<reference evidence="2" key="1">
    <citation type="journal article" date="2019" name="Int. J. Syst. Evol. Microbiol.">
        <title>The Global Catalogue of Microorganisms (GCM) 10K type strain sequencing project: providing services to taxonomists for standard genome sequencing and annotation.</title>
        <authorList>
            <consortium name="The Broad Institute Genomics Platform"/>
            <consortium name="The Broad Institute Genome Sequencing Center for Infectious Disease"/>
            <person name="Wu L."/>
            <person name="Ma J."/>
        </authorList>
    </citation>
    <scope>NUCLEOTIDE SEQUENCE [LARGE SCALE GENOMIC DNA]</scope>
    <source>
        <strain evidence="2">CCUG 57942</strain>
    </source>
</reference>